<dbReference type="STRING" id="1220924.W2SC95"/>
<feature type="domain" description="AHC1-like C2H2 zinc-finger" evidence="2">
    <location>
        <begin position="277"/>
        <end position="323"/>
    </location>
</feature>
<dbReference type="VEuPathDB" id="FungiDB:HMPREF1541_00506"/>
<keyword evidence="4" id="KW-1185">Reference proteome</keyword>
<gene>
    <name evidence="3" type="ORF">HMPREF1541_00506</name>
</gene>
<sequence length="610" mass="66016">MPTYLPTPDTPRVSSPANSRLTKRKRTADSGSEPQSQASPSECGNLQNLSDNEKSEISTFAAPPQLDIIQRPSDGLPTPLLSPTSVNMDEQAALGLVANRKQVDTAEQRRTKTREIVKQQVNLEILLKHDELRLIDQEIAKCQVALEQLRRCTEIPYPAINLSQDVTAGTGPALRQKYTGARMPVSPAPWGVTDGPYSRHYATWLLPDSRFDGGEPDPIAQTPINGKRPAKGRHGRPSIVEDMQHAGMSSRSQRNSGLQSLSTGYVQPKEKSNGPLVLKRNSDGKMVKLKCLDCGRLNFGSAQGFINHCRIGHGRTFPSHDAAAESCGEPVEYDSAGGMVGVEPVTTTTPVATSVHPLIRSAHLLPSAPAPTPKLILKGMDGAADTTTSDSSPEFKGSNSIPFLSALVQKKGLGLDLQDAVTDAKTKLESYESDVDMSDVEDEVKLPEGVSRGHPQVAGTRQVGVTSKAPSSSPLLSSRLPNSQSSIEQFGHSIEPSPTTDSNQAPSLIDDDEEYEAHSPASTPPSELADEDVHIRVQDEDDVHQVELSRPEFQASCAQSQDPVSSPARRPSAFRRETENREEKHVSFDGASPAPEQISPDRSKRRKITK</sequence>
<evidence type="ECO:0000256" key="1">
    <source>
        <dbReference type="SAM" id="MobiDB-lite"/>
    </source>
</evidence>
<dbReference type="Proteomes" id="UP000030752">
    <property type="component" value="Unassembled WGS sequence"/>
</dbReference>
<dbReference type="HOGENOM" id="CLU_016272_0_0_1"/>
<dbReference type="RefSeq" id="XP_008711034.1">
    <property type="nucleotide sequence ID" value="XM_008712812.1"/>
</dbReference>
<dbReference type="eggNOG" id="ENOG502S5YH">
    <property type="taxonomic scope" value="Eukaryota"/>
</dbReference>
<dbReference type="Pfam" id="PF25909">
    <property type="entry name" value="zf-C2H2_AHC1"/>
    <property type="match status" value="1"/>
</dbReference>
<organism evidence="3 4">
    <name type="scientific">Cyphellophora europaea (strain CBS 101466)</name>
    <name type="common">Phialophora europaea</name>
    <dbReference type="NCBI Taxonomy" id="1220924"/>
    <lineage>
        <taxon>Eukaryota</taxon>
        <taxon>Fungi</taxon>
        <taxon>Dikarya</taxon>
        <taxon>Ascomycota</taxon>
        <taxon>Pezizomycotina</taxon>
        <taxon>Eurotiomycetes</taxon>
        <taxon>Chaetothyriomycetidae</taxon>
        <taxon>Chaetothyriales</taxon>
        <taxon>Cyphellophoraceae</taxon>
        <taxon>Cyphellophora</taxon>
    </lineage>
</organism>
<feature type="region of interest" description="Disordered" evidence="1">
    <location>
        <begin position="245"/>
        <end position="279"/>
    </location>
</feature>
<dbReference type="OrthoDB" id="5355528at2759"/>
<evidence type="ECO:0000313" key="4">
    <source>
        <dbReference type="Proteomes" id="UP000030752"/>
    </source>
</evidence>
<feature type="compositionally biased region" description="Polar residues" evidence="1">
    <location>
        <begin position="496"/>
        <end position="506"/>
    </location>
</feature>
<evidence type="ECO:0000313" key="3">
    <source>
        <dbReference type="EMBL" id="ETN46322.1"/>
    </source>
</evidence>
<reference evidence="3 4" key="1">
    <citation type="submission" date="2013-03" db="EMBL/GenBank/DDBJ databases">
        <title>The Genome Sequence of Phialophora europaea CBS 101466.</title>
        <authorList>
            <consortium name="The Broad Institute Genomics Platform"/>
            <person name="Cuomo C."/>
            <person name="de Hoog S."/>
            <person name="Gorbushina A."/>
            <person name="Walker B."/>
            <person name="Young S.K."/>
            <person name="Zeng Q."/>
            <person name="Gargeya S."/>
            <person name="Fitzgerald M."/>
            <person name="Haas B."/>
            <person name="Abouelleil A."/>
            <person name="Allen A.W."/>
            <person name="Alvarado L."/>
            <person name="Arachchi H.M."/>
            <person name="Berlin A.M."/>
            <person name="Chapman S.B."/>
            <person name="Gainer-Dewar J."/>
            <person name="Goldberg J."/>
            <person name="Griggs A."/>
            <person name="Gujja S."/>
            <person name="Hansen M."/>
            <person name="Howarth C."/>
            <person name="Imamovic A."/>
            <person name="Ireland A."/>
            <person name="Larimer J."/>
            <person name="McCowan C."/>
            <person name="Murphy C."/>
            <person name="Pearson M."/>
            <person name="Poon T.W."/>
            <person name="Priest M."/>
            <person name="Roberts A."/>
            <person name="Saif S."/>
            <person name="Shea T."/>
            <person name="Sisk P."/>
            <person name="Sykes S."/>
            <person name="Wortman J."/>
            <person name="Nusbaum C."/>
            <person name="Birren B."/>
        </authorList>
    </citation>
    <scope>NUCLEOTIDE SEQUENCE [LARGE SCALE GENOMIC DNA]</scope>
    <source>
        <strain evidence="3 4">CBS 101466</strain>
    </source>
</reference>
<feature type="compositionally biased region" description="Polar residues" evidence="1">
    <location>
        <begin position="247"/>
        <end position="265"/>
    </location>
</feature>
<feature type="region of interest" description="Disordered" evidence="1">
    <location>
        <begin position="446"/>
        <end position="610"/>
    </location>
</feature>
<feature type="compositionally biased region" description="Basic and acidic residues" evidence="1">
    <location>
        <begin position="531"/>
        <end position="550"/>
    </location>
</feature>
<feature type="compositionally biased region" description="Polar residues" evidence="1">
    <location>
        <begin position="29"/>
        <end position="50"/>
    </location>
</feature>
<dbReference type="AlphaFoldDB" id="W2SC95"/>
<dbReference type="EMBL" id="KB822711">
    <property type="protein sequence ID" value="ETN46322.1"/>
    <property type="molecule type" value="Genomic_DNA"/>
</dbReference>
<accession>W2SC95</accession>
<protein>
    <recommendedName>
        <fullName evidence="2">AHC1-like C2H2 zinc-finger domain-containing protein</fullName>
    </recommendedName>
</protein>
<proteinExistence type="predicted"/>
<feature type="compositionally biased region" description="Low complexity" evidence="1">
    <location>
        <begin position="467"/>
        <end position="486"/>
    </location>
</feature>
<feature type="compositionally biased region" description="Basic and acidic residues" evidence="1">
    <location>
        <begin position="574"/>
        <end position="587"/>
    </location>
</feature>
<dbReference type="InParanoid" id="W2SC95"/>
<dbReference type="GeneID" id="19967845"/>
<dbReference type="InterPro" id="IPR058706">
    <property type="entry name" value="zf-C2H2_AHC1-like"/>
</dbReference>
<feature type="region of interest" description="Disordered" evidence="1">
    <location>
        <begin position="1"/>
        <end position="50"/>
    </location>
</feature>
<evidence type="ECO:0000259" key="2">
    <source>
        <dbReference type="Pfam" id="PF25909"/>
    </source>
</evidence>
<name>W2SC95_CYPE1</name>